<reference evidence="2 3" key="1">
    <citation type="submission" date="2016-10" db="EMBL/GenBank/DDBJ databases">
        <authorList>
            <person name="de Groot N.N."/>
        </authorList>
    </citation>
    <scope>NUCLEOTIDE SEQUENCE [LARGE SCALE GENOMIC DNA]</scope>
    <source>
        <strain evidence="2 3">DSM 21800</strain>
    </source>
</reference>
<evidence type="ECO:0000313" key="3">
    <source>
        <dbReference type="Proteomes" id="UP000199103"/>
    </source>
</evidence>
<keyword evidence="3" id="KW-1185">Reference proteome</keyword>
<dbReference type="Proteomes" id="UP000199103">
    <property type="component" value="Chromosome I"/>
</dbReference>
<feature type="transmembrane region" description="Helical" evidence="1">
    <location>
        <begin position="21"/>
        <end position="40"/>
    </location>
</feature>
<keyword evidence="1" id="KW-0472">Membrane</keyword>
<accession>A0A1H1V193</accession>
<gene>
    <name evidence="2" type="ORF">SAMN04489812_3018</name>
</gene>
<keyword evidence="1" id="KW-1133">Transmembrane helix</keyword>
<feature type="transmembrane region" description="Helical" evidence="1">
    <location>
        <begin position="67"/>
        <end position="87"/>
    </location>
</feature>
<keyword evidence="1" id="KW-0812">Transmembrane</keyword>
<protein>
    <recommendedName>
        <fullName evidence="4">Intracellular septation protein A</fullName>
    </recommendedName>
</protein>
<evidence type="ECO:0008006" key="4">
    <source>
        <dbReference type="Google" id="ProtNLM"/>
    </source>
</evidence>
<feature type="transmembrane region" description="Helical" evidence="1">
    <location>
        <begin position="145"/>
        <end position="166"/>
    </location>
</feature>
<sequence length="220" mass="23105">MSSTLKDHRDHRVLDQLGGPLGLMYSVVPVIVFVVADVFLPLPLTIGVSLAAGVALFVIRLARRERVVSAIGSLAGVAVAAGIVAWTGSSRDFFVLGIWGSLAGFVLTAVSVLVRRPVTGVIWNAVHGGRHAWRTDRGVLRAHDLATGAVALVFGARFVIQQWLYLEENTGGLGIAHLVLGTPLTVLAVAAVVWAIRRSAVRMTTAATPASTSDLKGTAS</sequence>
<organism evidence="2 3">
    <name type="scientific">Microlunatus soli</name>
    <dbReference type="NCBI Taxonomy" id="630515"/>
    <lineage>
        <taxon>Bacteria</taxon>
        <taxon>Bacillati</taxon>
        <taxon>Actinomycetota</taxon>
        <taxon>Actinomycetes</taxon>
        <taxon>Propionibacteriales</taxon>
        <taxon>Propionibacteriaceae</taxon>
        <taxon>Microlunatus</taxon>
    </lineage>
</organism>
<dbReference type="AlphaFoldDB" id="A0A1H1V193"/>
<dbReference type="STRING" id="630515.SAMN04489812_3018"/>
<name>A0A1H1V193_9ACTN</name>
<dbReference type="InterPro" id="IPR016566">
    <property type="entry name" value="UCP010219"/>
</dbReference>
<feature type="transmembrane region" description="Helical" evidence="1">
    <location>
        <begin position="172"/>
        <end position="196"/>
    </location>
</feature>
<dbReference type="Pfam" id="PF11361">
    <property type="entry name" value="DUF3159"/>
    <property type="match status" value="1"/>
</dbReference>
<feature type="transmembrane region" description="Helical" evidence="1">
    <location>
        <begin position="93"/>
        <end position="114"/>
    </location>
</feature>
<evidence type="ECO:0000256" key="1">
    <source>
        <dbReference type="SAM" id="Phobius"/>
    </source>
</evidence>
<dbReference type="EMBL" id="LT629772">
    <property type="protein sequence ID" value="SDS78380.1"/>
    <property type="molecule type" value="Genomic_DNA"/>
</dbReference>
<evidence type="ECO:0000313" key="2">
    <source>
        <dbReference type="EMBL" id="SDS78380.1"/>
    </source>
</evidence>
<feature type="transmembrane region" description="Helical" evidence="1">
    <location>
        <begin position="46"/>
        <end position="62"/>
    </location>
</feature>
<proteinExistence type="predicted"/>